<dbReference type="PANTHER" id="PTHR38442:SF1">
    <property type="entry name" value="INNER MEMBRANE PROTEIN"/>
    <property type="match status" value="1"/>
</dbReference>
<proteinExistence type="predicted"/>
<dbReference type="Proteomes" id="UP001595887">
    <property type="component" value="Unassembled WGS sequence"/>
</dbReference>
<dbReference type="EMBL" id="JBHSDH010000013">
    <property type="protein sequence ID" value="MFC4292618.1"/>
    <property type="molecule type" value="Genomic_DNA"/>
</dbReference>
<keyword evidence="1" id="KW-0812">Transmembrane</keyword>
<keyword evidence="1" id="KW-0472">Membrane</keyword>
<evidence type="ECO:0000313" key="3">
    <source>
        <dbReference type="Proteomes" id="UP001595887"/>
    </source>
</evidence>
<comment type="caution">
    <text evidence="2">The sequence shown here is derived from an EMBL/GenBank/DDBJ whole genome shotgun (WGS) entry which is preliminary data.</text>
</comment>
<name>A0ABV8RGW8_9SPHN</name>
<dbReference type="PANTHER" id="PTHR38442">
    <property type="entry name" value="INNER MEMBRANE PROTEIN-RELATED"/>
    <property type="match status" value="1"/>
</dbReference>
<dbReference type="RefSeq" id="WP_381424989.1">
    <property type="nucleotide sequence ID" value="NZ_JBHSDH010000013.1"/>
</dbReference>
<feature type="transmembrane region" description="Helical" evidence="1">
    <location>
        <begin position="35"/>
        <end position="55"/>
    </location>
</feature>
<accession>A0ABV8RGW8</accession>
<dbReference type="InterPro" id="IPR007383">
    <property type="entry name" value="DUF445"/>
</dbReference>
<evidence type="ECO:0000313" key="2">
    <source>
        <dbReference type="EMBL" id="MFC4292618.1"/>
    </source>
</evidence>
<gene>
    <name evidence="2" type="ORF">ACFOWX_09365</name>
</gene>
<evidence type="ECO:0000256" key="1">
    <source>
        <dbReference type="SAM" id="Phobius"/>
    </source>
</evidence>
<dbReference type="Pfam" id="PF04286">
    <property type="entry name" value="DUF445"/>
    <property type="match status" value="1"/>
</dbReference>
<keyword evidence="3" id="KW-1185">Reference proteome</keyword>
<protein>
    <submittedName>
        <fullName evidence="2">DUF445 domain-containing protein</fullName>
    </submittedName>
</protein>
<keyword evidence="1" id="KW-1133">Transmembrane helix</keyword>
<reference evidence="3" key="1">
    <citation type="journal article" date="2019" name="Int. J. Syst. Evol. Microbiol.">
        <title>The Global Catalogue of Microorganisms (GCM) 10K type strain sequencing project: providing services to taxonomists for standard genome sequencing and annotation.</title>
        <authorList>
            <consortium name="The Broad Institute Genomics Platform"/>
            <consortium name="The Broad Institute Genome Sequencing Center for Infectious Disease"/>
            <person name="Wu L."/>
            <person name="Ma J."/>
        </authorList>
    </citation>
    <scope>NUCLEOTIDE SEQUENCE [LARGE SCALE GENOMIC DNA]</scope>
    <source>
        <strain evidence="3">CECT 8531</strain>
    </source>
</reference>
<sequence length="402" mass="44026">MRIVATSLLVVMAIIFVGAKYLETRVHEHWGFLRAFAEAGMIGGLADWFAVTALFRYPLGIRIPHTAIIPNNKTRIGVTLANFLRGNFLTTKVVAKRVRNMDVAGAVGRFLANPSGGEGRMRSGASRLLGDMLSSLDDERLGAEAKKALKTQLQKLDIAPLLGQMLKAAIKERRHMAVLDGIIGWSAKTLEANEQVIRDMVEERASGIMKWTGLDTRLADAIVKGLNKLIAEMAADPDHPLREKGEEGLEKFADDLIHDKATKKRVNEWKLQLLDNPAIGKWIDGLWQQGREGLLKAARNPDATMAGQLGKALTNLGGSLQKDERLKRQINRFARRAIVGTTENYGDNIVTLVSDTIEGWDASTITDRVENAVGSDLQFIRINGTLVGGMVGLIIHSAGLLI</sequence>
<organism evidence="2 3">
    <name type="scientific">Sphingorhabdus arenilitoris</name>
    <dbReference type="NCBI Taxonomy" id="1490041"/>
    <lineage>
        <taxon>Bacteria</taxon>
        <taxon>Pseudomonadati</taxon>
        <taxon>Pseudomonadota</taxon>
        <taxon>Alphaproteobacteria</taxon>
        <taxon>Sphingomonadales</taxon>
        <taxon>Sphingomonadaceae</taxon>
        <taxon>Sphingorhabdus</taxon>
    </lineage>
</organism>